<accession>D1PS38</accession>
<protein>
    <submittedName>
        <fullName evidence="1">Uncharacterized protein</fullName>
    </submittedName>
</protein>
<dbReference type="Proteomes" id="UP000003438">
    <property type="component" value="Unassembled WGS sequence"/>
</dbReference>
<dbReference type="STRING" id="411471.SUBVAR_07221"/>
<organism evidence="1 2">
    <name type="scientific">Subdoligranulum variabile DSM 15176</name>
    <dbReference type="NCBI Taxonomy" id="411471"/>
    <lineage>
        <taxon>Bacteria</taxon>
        <taxon>Bacillati</taxon>
        <taxon>Bacillota</taxon>
        <taxon>Clostridia</taxon>
        <taxon>Eubacteriales</taxon>
        <taxon>Oscillospiraceae</taxon>
        <taxon>Subdoligranulum</taxon>
    </lineage>
</organism>
<sequence>MSQLSQLKAQINQVATNITQTAAAMNSFSSTLQQQIGTISSAIGGTASNEDRQMVDALQQAMQSVKAASVQLNAAAGKARDWVSKA</sequence>
<dbReference type="HOGENOM" id="CLU_2496719_0_0_9"/>
<dbReference type="AlphaFoldDB" id="D1PS38"/>
<name>D1PS38_9FIRM</name>
<evidence type="ECO:0000313" key="1">
    <source>
        <dbReference type="EMBL" id="EFB74566.1"/>
    </source>
</evidence>
<comment type="caution">
    <text evidence="1">The sequence shown here is derived from an EMBL/GenBank/DDBJ whole genome shotgun (WGS) entry which is preliminary data.</text>
</comment>
<proteinExistence type="predicted"/>
<evidence type="ECO:0000313" key="2">
    <source>
        <dbReference type="Proteomes" id="UP000003438"/>
    </source>
</evidence>
<reference evidence="1" key="1">
    <citation type="submission" date="2009-12" db="EMBL/GenBank/DDBJ databases">
        <authorList>
            <person name="Weinstock G."/>
            <person name="Sodergren E."/>
            <person name="Clifton S."/>
            <person name="Fulton L."/>
            <person name="Fulton B."/>
            <person name="Courtney L."/>
            <person name="Fronick C."/>
            <person name="Harrison M."/>
            <person name="Strong C."/>
            <person name="Farmer C."/>
            <person name="Delahaunty K."/>
            <person name="Markovic C."/>
            <person name="Hall O."/>
            <person name="Minx P."/>
            <person name="Tomlinson C."/>
            <person name="Mitreva M."/>
            <person name="Nelson J."/>
            <person name="Hou S."/>
            <person name="Wollam A."/>
            <person name="Pepin K.H."/>
            <person name="Johnson M."/>
            <person name="Bhonagiri V."/>
            <person name="Nash W.E."/>
            <person name="Warren W."/>
            <person name="Chinwalla A."/>
            <person name="Mardis E.R."/>
            <person name="Wilson R.K."/>
        </authorList>
    </citation>
    <scope>NUCLEOTIDE SEQUENCE [LARGE SCALE GENOMIC DNA]</scope>
    <source>
        <strain evidence="1">DSM 15176</strain>
    </source>
</reference>
<keyword evidence="2" id="KW-1185">Reference proteome</keyword>
<gene>
    <name evidence="1" type="ORF">SUBVAR_07221</name>
</gene>
<dbReference type="EMBL" id="ACBY02000068">
    <property type="protein sequence ID" value="EFB74566.1"/>
    <property type="molecule type" value="Genomic_DNA"/>
</dbReference>
<dbReference type="RefSeq" id="WP_007048566.1">
    <property type="nucleotide sequence ID" value="NZ_GG704771.1"/>
</dbReference>